<dbReference type="PANTHER" id="PTHR10579">
    <property type="entry name" value="CALCIUM-ACTIVATED CHLORIDE CHANNEL REGULATOR"/>
    <property type="match status" value="1"/>
</dbReference>
<dbReference type="Gene3D" id="3.40.50.410">
    <property type="entry name" value="von Willebrand factor, type A domain"/>
    <property type="match status" value="1"/>
</dbReference>
<evidence type="ECO:0000313" key="2">
    <source>
        <dbReference type="EMBL" id="MFD2725794.1"/>
    </source>
</evidence>
<feature type="domain" description="VWFA" evidence="1">
    <location>
        <begin position="151"/>
        <end position="325"/>
    </location>
</feature>
<proteinExistence type="predicted"/>
<dbReference type="PANTHER" id="PTHR10579:SF43">
    <property type="entry name" value="ZINC FINGER (C3HC4-TYPE RING FINGER) FAMILY PROTEIN"/>
    <property type="match status" value="1"/>
</dbReference>
<dbReference type="CDD" id="cd01465">
    <property type="entry name" value="vWA_subgroup"/>
    <property type="match status" value="1"/>
</dbReference>
<dbReference type="InterPro" id="IPR022156">
    <property type="entry name" value="Uncharacterised_YfbK_N"/>
</dbReference>
<dbReference type="Proteomes" id="UP001597476">
    <property type="component" value="Unassembled WGS sequence"/>
</dbReference>
<dbReference type="InterPro" id="IPR002035">
    <property type="entry name" value="VWF_A"/>
</dbReference>
<dbReference type="Pfam" id="PF12034">
    <property type="entry name" value="YfbK_C"/>
    <property type="match status" value="1"/>
</dbReference>
<reference evidence="3" key="1">
    <citation type="journal article" date="2019" name="Int. J. Syst. Evol. Microbiol.">
        <title>The Global Catalogue of Microorganisms (GCM) 10K type strain sequencing project: providing services to taxonomists for standard genome sequencing and annotation.</title>
        <authorList>
            <consortium name="The Broad Institute Genomics Platform"/>
            <consortium name="The Broad Institute Genome Sequencing Center for Infectious Disease"/>
            <person name="Wu L."/>
            <person name="Ma J."/>
        </authorList>
    </citation>
    <scope>NUCLEOTIDE SEQUENCE [LARGE SCALE GENOMIC DNA]</scope>
    <source>
        <strain evidence="3">KCTC 42398</strain>
    </source>
</reference>
<name>A0ABW5T988_9FLAO</name>
<dbReference type="PROSITE" id="PS50234">
    <property type="entry name" value="VWFA"/>
    <property type="match status" value="1"/>
</dbReference>
<organism evidence="2 3">
    <name type="scientific">Hyunsoonleella rubra</name>
    <dbReference type="NCBI Taxonomy" id="1737062"/>
    <lineage>
        <taxon>Bacteria</taxon>
        <taxon>Pseudomonadati</taxon>
        <taxon>Bacteroidota</taxon>
        <taxon>Flavobacteriia</taxon>
        <taxon>Flavobacteriales</taxon>
        <taxon>Flavobacteriaceae</taxon>
    </lineage>
</organism>
<dbReference type="PROSITE" id="PS51257">
    <property type="entry name" value="PROKAR_LIPOPROTEIN"/>
    <property type="match status" value="1"/>
</dbReference>
<gene>
    <name evidence="2" type="ORF">ACFSR8_06175</name>
</gene>
<dbReference type="SUPFAM" id="SSF53300">
    <property type="entry name" value="vWA-like"/>
    <property type="match status" value="1"/>
</dbReference>
<dbReference type="Pfam" id="PF00092">
    <property type="entry name" value="VWA"/>
    <property type="match status" value="1"/>
</dbReference>
<dbReference type="InterPro" id="IPR051266">
    <property type="entry name" value="CLCR"/>
</dbReference>
<evidence type="ECO:0000313" key="3">
    <source>
        <dbReference type="Proteomes" id="UP001597476"/>
    </source>
</evidence>
<protein>
    <submittedName>
        <fullName evidence="2">von Willebrand factor type A domain-containing protein</fullName>
    </submittedName>
</protein>
<dbReference type="EMBL" id="JBHULY010000011">
    <property type="protein sequence ID" value="MFD2725794.1"/>
    <property type="molecule type" value="Genomic_DNA"/>
</dbReference>
<evidence type="ECO:0000259" key="1">
    <source>
        <dbReference type="PROSITE" id="PS50234"/>
    </source>
</evidence>
<accession>A0ABW5T988</accession>
<comment type="caution">
    <text evidence="2">The sequence shown here is derived from an EMBL/GenBank/DDBJ whole genome shotgun (WGS) entry which is preliminary data.</text>
</comment>
<dbReference type="InterPro" id="IPR036465">
    <property type="entry name" value="vWFA_dom_sf"/>
</dbReference>
<dbReference type="RefSeq" id="WP_380290117.1">
    <property type="nucleotide sequence ID" value="NZ_JBHULY010000011.1"/>
</dbReference>
<dbReference type="Pfam" id="PF12450">
    <property type="entry name" value="vWF_A"/>
    <property type="match status" value="1"/>
</dbReference>
<dbReference type="SMART" id="SM00327">
    <property type="entry name" value="VWA"/>
    <property type="match status" value="1"/>
</dbReference>
<keyword evidence="3" id="KW-1185">Reference proteome</keyword>
<dbReference type="InterPro" id="IPR021908">
    <property type="entry name" value="YfbK_C"/>
</dbReference>
<sequence>MKHQSYLFYVLAFFLILVGCTANDTSKFVSPFQNEALDFETPQIEKYKDHGENPFIETSEAPISTFSVDADGGSYANMRRFLNLGQTPPTASVRIEEYINYFTFDYPEPQGDDNVGLNSETSICPWNTAHHLIRIGMKGKTIPEGQLPNSNYVFLIDVSGSMSSPDKLGILKSGFKTLTDNLKDDDKIAIVTYAGSAGLLLPSTPGSEKDKIKQAIDQLGAGGSTAGAEGIITAYKIAEENFINNGNNRVILGSDGDFNVGPSSTEDLVELIEAKRETGIYLTVLGVGGGNLNDYGMEQIANKGNGNYEYIDNAEQIQKVFSYELGKLYTIAKDSKIQITFNENKVSSYRLIGYENRALDNDDFEDDTKDAGEIGSSQTITALYEVVLKNSPNEDIFATFDFRYKKPNSAESIPITHEIKSTGNTISENMKFATAVAGFGLIMKDSEYKGDVTKEIILDLANASTSFDPHGFRKEFIKLVESWHD</sequence>